<dbReference type="AlphaFoldDB" id="A0A1M6NK39"/>
<dbReference type="GO" id="GO:0005886">
    <property type="term" value="C:plasma membrane"/>
    <property type="evidence" value="ECO:0007669"/>
    <property type="project" value="UniProtKB-SubCell"/>
</dbReference>
<gene>
    <name evidence="10" type="ORF">SAMN02745227_01155</name>
</gene>
<dbReference type="InterPro" id="IPR001750">
    <property type="entry name" value="ND/Mrp_TM"/>
</dbReference>
<feature type="transmembrane region" description="Helical" evidence="8">
    <location>
        <begin position="308"/>
        <end position="327"/>
    </location>
</feature>
<feature type="transmembrane region" description="Helical" evidence="8">
    <location>
        <begin position="339"/>
        <end position="358"/>
    </location>
</feature>
<evidence type="ECO:0000256" key="5">
    <source>
        <dbReference type="ARBA" id="ARBA00022989"/>
    </source>
</evidence>
<feature type="transmembrane region" description="Helical" evidence="8">
    <location>
        <begin position="207"/>
        <end position="235"/>
    </location>
</feature>
<feature type="transmembrane region" description="Helical" evidence="8">
    <location>
        <begin position="166"/>
        <end position="187"/>
    </location>
</feature>
<dbReference type="Pfam" id="PF00361">
    <property type="entry name" value="Proton_antipo_M"/>
    <property type="match status" value="1"/>
</dbReference>
<organism evidence="10 11">
    <name type="scientific">Anaerobranca californiensis DSM 14826</name>
    <dbReference type="NCBI Taxonomy" id="1120989"/>
    <lineage>
        <taxon>Bacteria</taxon>
        <taxon>Bacillati</taxon>
        <taxon>Bacillota</taxon>
        <taxon>Clostridia</taxon>
        <taxon>Eubacteriales</taxon>
        <taxon>Proteinivoracaceae</taxon>
        <taxon>Anaerobranca</taxon>
    </lineage>
</organism>
<evidence type="ECO:0000256" key="3">
    <source>
        <dbReference type="ARBA" id="ARBA00022475"/>
    </source>
</evidence>
<evidence type="ECO:0000259" key="9">
    <source>
        <dbReference type="Pfam" id="PF00361"/>
    </source>
</evidence>
<evidence type="ECO:0000313" key="11">
    <source>
        <dbReference type="Proteomes" id="UP000243547"/>
    </source>
</evidence>
<keyword evidence="6 8" id="KW-0472">Membrane</keyword>
<feature type="domain" description="NADH:quinone oxidoreductase/Mrp antiporter transmembrane" evidence="9">
    <location>
        <begin position="130"/>
        <end position="426"/>
    </location>
</feature>
<evidence type="ECO:0000256" key="7">
    <source>
        <dbReference type="RuleBase" id="RU000320"/>
    </source>
</evidence>
<dbReference type="Proteomes" id="UP000243547">
    <property type="component" value="Unassembled WGS sequence"/>
</dbReference>
<dbReference type="EMBL" id="FRAI01000010">
    <property type="protein sequence ID" value="SHJ96039.1"/>
    <property type="molecule type" value="Genomic_DNA"/>
</dbReference>
<comment type="subcellular location">
    <subcellularLocation>
        <location evidence="1">Cell membrane</location>
        <topology evidence="1">Multi-pass membrane protein</topology>
    </subcellularLocation>
    <subcellularLocation>
        <location evidence="7">Membrane</location>
        <topology evidence="7">Multi-pass membrane protein</topology>
    </subcellularLocation>
</comment>
<feature type="transmembrane region" description="Helical" evidence="8">
    <location>
        <begin position="247"/>
        <end position="267"/>
    </location>
</feature>
<sequence>MSHLPILTIVLCLFTAFSIPLIAKLKPHLISTVIKGVLIFNSVGTFLILRYINKYGSFQYYLGGWQPPWGITISIDYLGIFMLLVINIISLLITIYAEMDICHEIGNDNCPWFYTLFILLVGAMSALVLSNDLFNIFVFTEIATITACGIIAVKPNKTCVEASFKYLMLSTLGSGLILLGIALLYMVTGHFNLDFIAEELSTAIQLYPLNIIVSLALFIIGFGIKSALFPLHVWLPDAHSSAPSPSSAILSGVVVKIYAIVLLRIIYKVYGIGIFTQIPIPEIILVMATLAIFAGSLFAIAQEDIKRMLAFSSVAQIGYIFLGIALLNLNSVSGGILHIANHAMMKSLLFLAAGAIIYKTGVRKISDLEGIGFKMPITMVLFSIGALSMVGIPGFNGFISKYYLVIGALDAHKPFYALVIIISSLLNAVYYLPIVIKAFFGQKENMSFDNDGIPKKMLIPMVLLGAACIIFGLVPGNLFNLVQKAAEILLTVN</sequence>
<feature type="transmembrane region" description="Helical" evidence="8">
    <location>
        <begin position="6"/>
        <end position="25"/>
    </location>
</feature>
<keyword evidence="11" id="KW-1185">Reference proteome</keyword>
<dbReference type="GO" id="GO:0008137">
    <property type="term" value="F:NADH dehydrogenase (ubiquinone) activity"/>
    <property type="evidence" value="ECO:0007669"/>
    <property type="project" value="InterPro"/>
</dbReference>
<feature type="transmembrane region" description="Helical" evidence="8">
    <location>
        <begin position="415"/>
        <end position="436"/>
    </location>
</feature>
<dbReference type="PRINTS" id="PR01437">
    <property type="entry name" value="NUOXDRDTASE4"/>
</dbReference>
<dbReference type="GO" id="GO:0042773">
    <property type="term" value="P:ATP synthesis coupled electron transport"/>
    <property type="evidence" value="ECO:0007669"/>
    <property type="project" value="InterPro"/>
</dbReference>
<evidence type="ECO:0000256" key="1">
    <source>
        <dbReference type="ARBA" id="ARBA00004651"/>
    </source>
</evidence>
<feature type="transmembrane region" description="Helical" evidence="8">
    <location>
        <begin position="457"/>
        <end position="474"/>
    </location>
</feature>
<feature type="transmembrane region" description="Helical" evidence="8">
    <location>
        <begin position="379"/>
        <end position="403"/>
    </location>
</feature>
<keyword evidence="5 8" id="KW-1133">Transmembrane helix</keyword>
<feature type="transmembrane region" description="Helical" evidence="8">
    <location>
        <begin position="32"/>
        <end position="52"/>
    </location>
</feature>
<comment type="similarity">
    <text evidence="2">Belongs to the CPA3 antiporters (TC 2.A.63) subunit D family.</text>
</comment>
<dbReference type="STRING" id="1120989.SAMN02745227_01155"/>
<accession>A0A1M6NK39</accession>
<dbReference type="PANTHER" id="PTHR42703">
    <property type="entry name" value="NADH DEHYDROGENASE"/>
    <property type="match status" value="1"/>
</dbReference>
<feature type="transmembrane region" description="Helical" evidence="8">
    <location>
        <begin position="111"/>
        <end position="130"/>
    </location>
</feature>
<dbReference type="RefSeq" id="WP_072907065.1">
    <property type="nucleotide sequence ID" value="NZ_FRAI01000010.1"/>
</dbReference>
<reference evidence="11" key="1">
    <citation type="submission" date="2016-11" db="EMBL/GenBank/DDBJ databases">
        <authorList>
            <person name="Varghese N."/>
            <person name="Submissions S."/>
        </authorList>
    </citation>
    <scope>NUCLEOTIDE SEQUENCE [LARGE SCALE GENOMIC DNA]</scope>
    <source>
        <strain evidence="11">DSM 14826</strain>
    </source>
</reference>
<evidence type="ECO:0000256" key="6">
    <source>
        <dbReference type="ARBA" id="ARBA00023136"/>
    </source>
</evidence>
<feature type="transmembrane region" description="Helical" evidence="8">
    <location>
        <begin position="77"/>
        <end position="99"/>
    </location>
</feature>
<name>A0A1M6NK39_9FIRM</name>
<dbReference type="PANTHER" id="PTHR42703:SF1">
    <property type="entry name" value="NA(+)_H(+) ANTIPORTER SUBUNIT D1"/>
    <property type="match status" value="1"/>
</dbReference>
<keyword evidence="4 7" id="KW-0812">Transmembrane</keyword>
<feature type="transmembrane region" description="Helical" evidence="8">
    <location>
        <begin position="279"/>
        <end position="301"/>
    </location>
</feature>
<protein>
    <submittedName>
        <fullName evidence="10">Multisubunit sodium/proton antiporter, MrpD subunit</fullName>
    </submittedName>
</protein>
<evidence type="ECO:0000313" key="10">
    <source>
        <dbReference type="EMBL" id="SHJ96039.1"/>
    </source>
</evidence>
<feature type="transmembrane region" description="Helical" evidence="8">
    <location>
        <begin position="136"/>
        <end position="154"/>
    </location>
</feature>
<dbReference type="OrthoDB" id="9807568at2"/>
<dbReference type="InterPro" id="IPR050586">
    <property type="entry name" value="CPA3_Na-H_Antiporter_D"/>
</dbReference>
<evidence type="ECO:0000256" key="8">
    <source>
        <dbReference type="SAM" id="Phobius"/>
    </source>
</evidence>
<evidence type="ECO:0000256" key="4">
    <source>
        <dbReference type="ARBA" id="ARBA00022692"/>
    </source>
</evidence>
<keyword evidence="3" id="KW-1003">Cell membrane</keyword>
<proteinExistence type="inferred from homology"/>
<evidence type="ECO:0000256" key="2">
    <source>
        <dbReference type="ARBA" id="ARBA00005346"/>
    </source>
</evidence>
<dbReference type="InterPro" id="IPR003918">
    <property type="entry name" value="NADH_UbQ_OxRdtase"/>
</dbReference>